<sequence length="544" mass="63422">MKIAVLSNINIDPIVRKLSKVQNIFQNQGYGNIFESLYNKQSALHHFQPNVIFFLIDLENLITVETEENTNPFDVINNWFQKIEAIMTEDTVYVISNGICSSDYLLGIEDSIEIAEIESEWNHRLNSFSKENNNVYQFDIRTLCNRLGKEQFFSTKSWYLGKIKHSNIGQQYIADNIQLWLKAYSNKNKKVLILDLDNTLWGGVVGEEGALGVKISDSGMGMIFQEAQKKFSKIKDTGVVLCIASKNNLEDAKEVFDKNPNMILKWDDFVLKKINWELKSQNINEIANELNVGLDSIVFIDDNPVEREMVKENLPDVIVPEFPTKIDAYEKFIEEVYINYFWKLNLTSEDKKKTEIYLQNVARNSLKQTLSFEDYLKSLECQVGLIEDPKDHIERINQLINKTNQFNLTTIRYSEQEIKEMLDDDTYRFYLFNCKDKFGDNGIISLVITKTENGQAYIIMFTMSCRVMGRLIENYILDYVENDMKKFGYKEINAKYVYTQKSKPVETLYENLGYEILTANETLKEYRLNLDTKSKRTFYVNGCE</sequence>
<evidence type="ECO:0000313" key="1">
    <source>
        <dbReference type="EMBL" id="RDU22109.1"/>
    </source>
</evidence>
<comment type="caution">
    <text evidence="1">The sequence shown here is derived from an EMBL/GenBank/DDBJ whole genome shotgun (WGS) entry which is preliminary data.</text>
</comment>
<protein>
    <submittedName>
        <fullName evidence="1">HAD-IIIC family phosphatase</fullName>
    </submittedName>
</protein>
<gene>
    <name evidence="1" type="ORF">DWV06_16400</name>
</gene>
<dbReference type="Gene3D" id="3.40.50.1110">
    <property type="entry name" value="SGNH hydrolase"/>
    <property type="match status" value="1"/>
</dbReference>
<dbReference type="InterPro" id="IPR023214">
    <property type="entry name" value="HAD_sf"/>
</dbReference>
<dbReference type="NCBIfam" id="TIGR01681">
    <property type="entry name" value="HAD-SF-IIIC"/>
    <property type="match status" value="1"/>
</dbReference>
<dbReference type="SUPFAM" id="SSF56784">
    <property type="entry name" value="HAD-like"/>
    <property type="match status" value="1"/>
</dbReference>
<dbReference type="OrthoDB" id="323926at2"/>
<reference evidence="1 2" key="1">
    <citation type="submission" date="2018-07" db="EMBL/GenBank/DDBJ databases">
        <title>Anaerosacharophilus polymeroproducens gen. nov. sp. nov., an anaerobic bacterium isolated from salt field.</title>
        <authorList>
            <person name="Kim W."/>
            <person name="Yang S.-H."/>
            <person name="Oh J."/>
            <person name="Lee J.-H."/>
            <person name="Kwon K.K."/>
        </authorList>
    </citation>
    <scope>NUCLEOTIDE SEQUENCE [LARGE SCALE GENOMIC DNA]</scope>
    <source>
        <strain evidence="1 2">MCWD5</strain>
    </source>
</reference>
<keyword evidence="2" id="KW-1185">Reference proteome</keyword>
<dbReference type="InterPro" id="IPR036514">
    <property type="entry name" value="SGNH_hydro_sf"/>
</dbReference>
<proteinExistence type="predicted"/>
<dbReference type="InterPro" id="IPR010033">
    <property type="entry name" value="HAD_SF_ppase_IIIC"/>
</dbReference>
<name>A0A371ARB0_9FIRM</name>
<dbReference type="InterPro" id="IPR010037">
    <property type="entry name" value="FkbH_domain"/>
</dbReference>
<dbReference type="EMBL" id="QRCT01000050">
    <property type="protein sequence ID" value="RDU22109.1"/>
    <property type="molecule type" value="Genomic_DNA"/>
</dbReference>
<dbReference type="Proteomes" id="UP000255036">
    <property type="component" value="Unassembled WGS sequence"/>
</dbReference>
<accession>A0A371ARB0</accession>
<dbReference type="NCBIfam" id="TIGR01686">
    <property type="entry name" value="FkbH"/>
    <property type="match status" value="1"/>
</dbReference>
<organism evidence="1 2">
    <name type="scientific">Anaerosacchariphilus polymeriproducens</name>
    <dbReference type="NCBI Taxonomy" id="1812858"/>
    <lineage>
        <taxon>Bacteria</taxon>
        <taxon>Bacillati</taxon>
        <taxon>Bacillota</taxon>
        <taxon>Clostridia</taxon>
        <taxon>Lachnospirales</taxon>
        <taxon>Lachnospiraceae</taxon>
        <taxon>Anaerosacchariphilus</taxon>
    </lineage>
</organism>
<evidence type="ECO:0000313" key="2">
    <source>
        <dbReference type="Proteomes" id="UP000255036"/>
    </source>
</evidence>
<dbReference type="InterPro" id="IPR036412">
    <property type="entry name" value="HAD-like_sf"/>
</dbReference>
<dbReference type="AlphaFoldDB" id="A0A371ARB0"/>
<dbReference type="Gene3D" id="3.40.50.1000">
    <property type="entry name" value="HAD superfamily/HAD-like"/>
    <property type="match status" value="1"/>
</dbReference>